<dbReference type="Gene3D" id="3.90.640.10">
    <property type="entry name" value="Actin, Chain A, domain 4"/>
    <property type="match status" value="1"/>
</dbReference>
<keyword evidence="6" id="KW-0547">Nucleotide-binding</keyword>
<evidence type="ECO:0000313" key="13">
    <source>
        <dbReference type="EMBL" id="TKR82580.1"/>
    </source>
</evidence>
<dbReference type="STRING" id="34508.A0A4U5NII8"/>
<accession>A0A4U5NII8</accession>
<proteinExistence type="inferred from homology"/>
<dbReference type="Proteomes" id="UP000298663">
    <property type="component" value="Unassembled WGS sequence"/>
</dbReference>
<dbReference type="Gene3D" id="3.30.420.40">
    <property type="match status" value="2"/>
</dbReference>
<reference evidence="13 14" key="1">
    <citation type="journal article" date="2015" name="Genome Biol.">
        <title>Comparative genomics of Steinernema reveals deeply conserved gene regulatory networks.</title>
        <authorList>
            <person name="Dillman A.R."/>
            <person name="Macchietto M."/>
            <person name="Porter C.F."/>
            <person name="Rogers A."/>
            <person name="Williams B."/>
            <person name="Antoshechkin I."/>
            <person name="Lee M.M."/>
            <person name="Goodwin Z."/>
            <person name="Lu X."/>
            <person name="Lewis E.E."/>
            <person name="Goodrich-Blair H."/>
            <person name="Stock S.P."/>
            <person name="Adams B.J."/>
            <person name="Sternberg P.W."/>
            <person name="Mortazavi A."/>
        </authorList>
    </citation>
    <scope>NUCLEOTIDE SEQUENCE [LARGE SCALE GENOMIC DNA]</scope>
    <source>
        <strain evidence="13 14">ALL</strain>
    </source>
</reference>
<dbReference type="PRINTS" id="PR00190">
    <property type="entry name" value="ACTIN"/>
</dbReference>
<protein>
    <recommendedName>
        <fullName evidence="4">Actin</fullName>
    </recommendedName>
</protein>
<feature type="region of interest" description="Disordered" evidence="12">
    <location>
        <begin position="334"/>
        <end position="374"/>
    </location>
</feature>
<comment type="catalytic activity">
    <reaction evidence="10">
        <text>ATP + H2O = ADP + phosphate + H(+)</text>
        <dbReference type="Rhea" id="RHEA:13065"/>
        <dbReference type="ChEBI" id="CHEBI:15377"/>
        <dbReference type="ChEBI" id="CHEBI:15378"/>
        <dbReference type="ChEBI" id="CHEBI:30616"/>
        <dbReference type="ChEBI" id="CHEBI:43474"/>
        <dbReference type="ChEBI" id="CHEBI:456216"/>
    </reaction>
</comment>
<evidence type="ECO:0000256" key="11">
    <source>
        <dbReference type="RuleBase" id="RU000487"/>
    </source>
</evidence>
<dbReference type="FunFam" id="3.30.420.40:FF:000131">
    <property type="entry name" value="Actin, alpha skeletal muscle"/>
    <property type="match status" value="1"/>
</dbReference>
<dbReference type="InterPro" id="IPR004000">
    <property type="entry name" value="Actin"/>
</dbReference>
<keyword evidence="14" id="KW-1185">Reference proteome</keyword>
<evidence type="ECO:0000256" key="4">
    <source>
        <dbReference type="ARBA" id="ARBA00019112"/>
    </source>
</evidence>
<evidence type="ECO:0000313" key="14">
    <source>
        <dbReference type="Proteomes" id="UP000298663"/>
    </source>
</evidence>
<dbReference type="GO" id="GO:0005524">
    <property type="term" value="F:ATP binding"/>
    <property type="evidence" value="ECO:0007669"/>
    <property type="project" value="UniProtKB-KW"/>
</dbReference>
<dbReference type="InterPro" id="IPR043129">
    <property type="entry name" value="ATPase_NBD"/>
</dbReference>
<dbReference type="PANTHER" id="PTHR11937">
    <property type="entry name" value="ACTIN"/>
    <property type="match status" value="1"/>
</dbReference>
<sequence length="390" mass="42543">MCDEEVAALVVDNGSGMCKAGFAGDDAPRAVFPSIVGRPRHQALGSHGRYGTEGLVRRRRGAEQARYSHPEVPYRARNRDQLGRHGEDLAPHLLQRAPRSPEEHPVLLTEAPLNPKANREKMTQIMFETFNTPAMYVAIQAVLSLYASGRTTGVVLDSGDGVTHTVPIYEGYALPHAILRLDLAGRDLTDYLMKILTERGYSFTTTAEREIVRDIKEKLCYVALDFEQEMATAASSSSLEKSYELPDGQVITVGNERFRCPEAMFQPSFLGMESAGIHETSYNSIMKCDIDIRKDLYANTVLSGGTTMYPGIADRMQKEITALAPSTMKIKIIAPPSASTPSGSEAPSSPRSPPSNRCGSPSRSTTSPDLPSSTASASKCVLFFLCFLIT</sequence>
<keyword evidence="9" id="KW-0206">Cytoskeleton</keyword>
<evidence type="ECO:0000256" key="7">
    <source>
        <dbReference type="ARBA" id="ARBA00022801"/>
    </source>
</evidence>
<dbReference type="SUPFAM" id="SSF53067">
    <property type="entry name" value="Actin-like ATPase domain"/>
    <property type="match status" value="2"/>
</dbReference>
<feature type="compositionally biased region" description="Low complexity" evidence="12">
    <location>
        <begin position="341"/>
        <end position="364"/>
    </location>
</feature>
<evidence type="ECO:0000256" key="9">
    <source>
        <dbReference type="ARBA" id="ARBA00023212"/>
    </source>
</evidence>
<dbReference type="InterPro" id="IPR020902">
    <property type="entry name" value="Actin/actin-like_CS"/>
</dbReference>
<keyword evidence="5" id="KW-0963">Cytoplasm</keyword>
<keyword evidence="8" id="KW-0067">ATP-binding</keyword>
<comment type="caution">
    <text evidence="13">The sequence shown here is derived from an EMBL/GenBank/DDBJ whole genome shotgun (WGS) entry which is preliminary data.</text>
</comment>
<evidence type="ECO:0000256" key="12">
    <source>
        <dbReference type="SAM" id="MobiDB-lite"/>
    </source>
</evidence>
<organism evidence="13 14">
    <name type="scientific">Steinernema carpocapsae</name>
    <name type="common">Entomopathogenic nematode</name>
    <dbReference type="NCBI Taxonomy" id="34508"/>
    <lineage>
        <taxon>Eukaryota</taxon>
        <taxon>Metazoa</taxon>
        <taxon>Ecdysozoa</taxon>
        <taxon>Nematoda</taxon>
        <taxon>Chromadorea</taxon>
        <taxon>Rhabditida</taxon>
        <taxon>Tylenchina</taxon>
        <taxon>Panagrolaimomorpha</taxon>
        <taxon>Strongyloidoidea</taxon>
        <taxon>Steinernematidae</taxon>
        <taxon>Steinernema</taxon>
    </lineage>
</organism>
<dbReference type="FunFam" id="3.30.420.40:FF:000205">
    <property type="entry name" value="Actin, alpha skeletal muscle"/>
    <property type="match status" value="1"/>
</dbReference>
<evidence type="ECO:0000256" key="1">
    <source>
        <dbReference type="ARBA" id="ARBA00003520"/>
    </source>
</evidence>
<evidence type="ECO:0000256" key="5">
    <source>
        <dbReference type="ARBA" id="ARBA00022490"/>
    </source>
</evidence>
<dbReference type="SMART" id="SM00268">
    <property type="entry name" value="ACTIN"/>
    <property type="match status" value="1"/>
</dbReference>
<name>A0A4U5NII8_STECR</name>
<dbReference type="FunFam" id="3.30.420.40:FF:000626">
    <property type="entry name" value="Actin 12"/>
    <property type="match status" value="1"/>
</dbReference>
<keyword evidence="7" id="KW-0378">Hydrolase</keyword>
<reference evidence="13 14" key="2">
    <citation type="journal article" date="2019" name="G3 (Bethesda)">
        <title>Hybrid Assembly of the Genome of the Entomopathogenic Nematode Steinernema carpocapsae Identifies the X-Chromosome.</title>
        <authorList>
            <person name="Serra L."/>
            <person name="Macchietto M."/>
            <person name="Macias-Munoz A."/>
            <person name="McGill C.J."/>
            <person name="Rodriguez I.M."/>
            <person name="Rodriguez B."/>
            <person name="Murad R."/>
            <person name="Mortazavi A."/>
        </authorList>
    </citation>
    <scope>NUCLEOTIDE SEQUENCE [LARGE SCALE GENOMIC DNA]</scope>
    <source>
        <strain evidence="13 14">ALL</strain>
    </source>
</reference>
<evidence type="ECO:0000256" key="3">
    <source>
        <dbReference type="ARBA" id="ARBA00006752"/>
    </source>
</evidence>
<comment type="similarity">
    <text evidence="3 11">Belongs to the actin family.</text>
</comment>
<dbReference type="OrthoDB" id="5132116at2759"/>
<dbReference type="Pfam" id="PF00022">
    <property type="entry name" value="Actin"/>
    <property type="match status" value="1"/>
</dbReference>
<comment type="subcellular location">
    <subcellularLocation>
        <location evidence="2">Cytoplasm</location>
        <location evidence="2">Cytoskeleton</location>
    </subcellularLocation>
</comment>
<dbReference type="GO" id="GO:0016787">
    <property type="term" value="F:hydrolase activity"/>
    <property type="evidence" value="ECO:0007669"/>
    <property type="project" value="UniProtKB-KW"/>
</dbReference>
<dbReference type="GO" id="GO:0005856">
    <property type="term" value="C:cytoskeleton"/>
    <property type="evidence" value="ECO:0007669"/>
    <property type="project" value="UniProtKB-SubCell"/>
</dbReference>
<feature type="compositionally biased region" description="Polar residues" evidence="12">
    <location>
        <begin position="365"/>
        <end position="374"/>
    </location>
</feature>
<evidence type="ECO:0000256" key="2">
    <source>
        <dbReference type="ARBA" id="ARBA00004245"/>
    </source>
</evidence>
<evidence type="ECO:0000256" key="6">
    <source>
        <dbReference type="ARBA" id="ARBA00022741"/>
    </source>
</evidence>
<dbReference type="PROSITE" id="PS01132">
    <property type="entry name" value="ACTINS_ACT_LIKE"/>
    <property type="match status" value="1"/>
</dbReference>
<comment type="function">
    <text evidence="1">Actins are highly conserved proteins that are involved in various types of cell motility and are ubiquitously expressed in all eukaryotic cells.</text>
</comment>
<gene>
    <name evidence="13" type="ORF">L596_016278</name>
</gene>
<dbReference type="EMBL" id="AZBU02000004">
    <property type="protein sequence ID" value="TKR82580.1"/>
    <property type="molecule type" value="Genomic_DNA"/>
</dbReference>
<dbReference type="AlphaFoldDB" id="A0A4U5NII8"/>
<dbReference type="FunFam" id="3.90.640.10:FF:000047">
    <property type="entry name" value="Actin, alpha skeletal muscle"/>
    <property type="match status" value="1"/>
</dbReference>
<evidence type="ECO:0000256" key="10">
    <source>
        <dbReference type="ARBA" id="ARBA00049360"/>
    </source>
</evidence>
<evidence type="ECO:0000256" key="8">
    <source>
        <dbReference type="ARBA" id="ARBA00022840"/>
    </source>
</evidence>